<dbReference type="EC" id="2.1.1.204" evidence="4"/>
<protein>
    <recommendedName>
        <fullName evidence="5">tRNA (cytosine(38)-C(5))-methyltransferase</fullName>
        <ecNumber evidence="4">2.1.1.204</ecNumber>
    </recommendedName>
    <alternativeName>
        <fullName evidence="6">DNA (cytosine-5)-methyltransferase-like protein 2</fullName>
    </alternativeName>
</protein>
<keyword evidence="1 7" id="KW-0489">Methyltransferase</keyword>
<evidence type="ECO:0000256" key="1">
    <source>
        <dbReference type="ARBA" id="ARBA00022603"/>
    </source>
</evidence>
<dbReference type="SUPFAM" id="SSF53335">
    <property type="entry name" value="S-adenosyl-L-methionine-dependent methyltransferases"/>
    <property type="match status" value="1"/>
</dbReference>
<dbReference type="OrthoDB" id="414133at2759"/>
<organism evidence="8 9">
    <name type="scientific">Schizophyllum amplum</name>
    <dbReference type="NCBI Taxonomy" id="97359"/>
    <lineage>
        <taxon>Eukaryota</taxon>
        <taxon>Fungi</taxon>
        <taxon>Dikarya</taxon>
        <taxon>Basidiomycota</taxon>
        <taxon>Agaricomycotina</taxon>
        <taxon>Agaricomycetes</taxon>
        <taxon>Agaricomycetidae</taxon>
        <taxon>Agaricales</taxon>
        <taxon>Schizophyllaceae</taxon>
        <taxon>Schizophyllum</taxon>
    </lineage>
</organism>
<dbReference type="InterPro" id="IPR050750">
    <property type="entry name" value="C5-MTase"/>
</dbReference>
<dbReference type="AlphaFoldDB" id="A0A550CDU0"/>
<evidence type="ECO:0000313" key="9">
    <source>
        <dbReference type="Proteomes" id="UP000320762"/>
    </source>
</evidence>
<name>A0A550CDU0_9AGAR</name>
<dbReference type="Pfam" id="PF00145">
    <property type="entry name" value="DNA_methylase"/>
    <property type="match status" value="1"/>
</dbReference>
<dbReference type="InterPro" id="IPR031303">
    <property type="entry name" value="C5_meth_CS"/>
</dbReference>
<dbReference type="PROSITE" id="PS51679">
    <property type="entry name" value="SAM_MT_C5"/>
    <property type="match status" value="1"/>
</dbReference>
<dbReference type="InterPro" id="IPR029063">
    <property type="entry name" value="SAM-dependent_MTases_sf"/>
</dbReference>
<dbReference type="GO" id="GO:0032259">
    <property type="term" value="P:methylation"/>
    <property type="evidence" value="ECO:0007669"/>
    <property type="project" value="UniProtKB-KW"/>
</dbReference>
<keyword evidence="9" id="KW-1185">Reference proteome</keyword>
<dbReference type="PANTHER" id="PTHR46098">
    <property type="entry name" value="TRNA (CYTOSINE(38)-C(5))-METHYLTRANSFERASE"/>
    <property type="match status" value="1"/>
</dbReference>
<keyword evidence="3 7" id="KW-0949">S-adenosyl-L-methionine</keyword>
<proteinExistence type="inferred from homology"/>
<dbReference type="PROSITE" id="PS00095">
    <property type="entry name" value="C5_MTASE_2"/>
    <property type="match status" value="1"/>
</dbReference>
<dbReference type="GO" id="GO:0008168">
    <property type="term" value="F:methyltransferase activity"/>
    <property type="evidence" value="ECO:0007669"/>
    <property type="project" value="UniProtKB-KW"/>
</dbReference>
<dbReference type="EMBL" id="VDMD01000011">
    <property type="protein sequence ID" value="TRM62971.1"/>
    <property type="molecule type" value="Genomic_DNA"/>
</dbReference>
<evidence type="ECO:0000313" key="8">
    <source>
        <dbReference type="EMBL" id="TRM62971.1"/>
    </source>
</evidence>
<dbReference type="GO" id="GO:0005634">
    <property type="term" value="C:nucleus"/>
    <property type="evidence" value="ECO:0007669"/>
    <property type="project" value="TreeGrafter"/>
</dbReference>
<evidence type="ECO:0000256" key="6">
    <source>
        <dbReference type="ARBA" id="ARBA00042810"/>
    </source>
</evidence>
<dbReference type="PANTHER" id="PTHR46098:SF1">
    <property type="entry name" value="TRNA (CYTOSINE(38)-C(5))-METHYLTRANSFERASE"/>
    <property type="match status" value="1"/>
</dbReference>
<accession>A0A550CDU0</accession>
<gene>
    <name evidence="8" type="ORF">BD626DRAFT_593369</name>
</gene>
<feature type="active site" evidence="7">
    <location>
        <position position="80"/>
    </location>
</feature>
<evidence type="ECO:0000256" key="4">
    <source>
        <dbReference type="ARBA" id="ARBA00039081"/>
    </source>
</evidence>
<dbReference type="STRING" id="97359.A0A550CDU0"/>
<evidence type="ECO:0000256" key="5">
    <source>
        <dbReference type="ARBA" id="ARBA00039681"/>
    </source>
</evidence>
<comment type="caution">
    <text evidence="8">The sequence shown here is derived from an EMBL/GenBank/DDBJ whole genome shotgun (WGS) entry which is preliminary data.</text>
</comment>
<dbReference type="Proteomes" id="UP000320762">
    <property type="component" value="Unassembled WGS sequence"/>
</dbReference>
<keyword evidence="2 7" id="KW-0808">Transferase</keyword>
<dbReference type="Gene3D" id="3.90.120.10">
    <property type="entry name" value="DNA Methylase, subunit A, domain 2"/>
    <property type="match status" value="1"/>
</dbReference>
<dbReference type="PRINTS" id="PR00105">
    <property type="entry name" value="C5METTRFRASE"/>
</dbReference>
<evidence type="ECO:0000256" key="3">
    <source>
        <dbReference type="ARBA" id="ARBA00022691"/>
    </source>
</evidence>
<sequence length="380" mass="42775">MTIKALEFYSGIGGLHLALKRSAVDGEVACALDWDQAAAQVYKANFPATPVRRVDISTLTASILQDISPDIDLWLLSPACQPYTVLNPHGKGEHDPRAQSFLHLIQTVLPSLVRDHKSPGHLLVENVGGFEHSTTRQLLLSILHDLGYNCVEFLLTPLQFGIPNSRLRYYLLARHKSFAAMVPGQNDMIMRYIPGHGTGMPWTDPRSSTCASTSSEISSVEVKHIREFLDIEDEPGLLISKYGIPAQVLIKWGWLFDIVLPEDQRTCCFTRGYTKLVERAGSILQMNGDIDTTQAFRKYQEACSSLNPINAVQLLQPLCLRYFTPEELLRLFGFNDLPTFCSDEEFAWPVEVSLKTRYRLIGNSVNVHVVQYLLDYLYSQ</sequence>
<evidence type="ECO:0000256" key="2">
    <source>
        <dbReference type="ARBA" id="ARBA00022679"/>
    </source>
</evidence>
<reference evidence="8 9" key="1">
    <citation type="journal article" date="2019" name="New Phytol.">
        <title>Comparative genomics reveals unique wood-decay strategies and fruiting body development in the Schizophyllaceae.</title>
        <authorList>
            <person name="Almasi E."/>
            <person name="Sahu N."/>
            <person name="Krizsan K."/>
            <person name="Balint B."/>
            <person name="Kovacs G.M."/>
            <person name="Kiss B."/>
            <person name="Cseklye J."/>
            <person name="Drula E."/>
            <person name="Henrissat B."/>
            <person name="Nagy I."/>
            <person name="Chovatia M."/>
            <person name="Adam C."/>
            <person name="LaButti K."/>
            <person name="Lipzen A."/>
            <person name="Riley R."/>
            <person name="Grigoriev I.V."/>
            <person name="Nagy L.G."/>
        </authorList>
    </citation>
    <scope>NUCLEOTIDE SEQUENCE [LARGE SCALE GENOMIC DNA]</scope>
    <source>
        <strain evidence="8 9">NL-1724</strain>
    </source>
</reference>
<evidence type="ECO:0000256" key="7">
    <source>
        <dbReference type="PROSITE-ProRule" id="PRU01016"/>
    </source>
</evidence>
<dbReference type="Gene3D" id="3.40.50.150">
    <property type="entry name" value="Vaccinia Virus protein VP39"/>
    <property type="match status" value="1"/>
</dbReference>
<comment type="similarity">
    <text evidence="7">Belongs to the class I-like SAM-binding methyltransferase superfamily. C5-methyltransferase family.</text>
</comment>
<dbReference type="InterPro" id="IPR001525">
    <property type="entry name" value="C5_MeTfrase"/>
</dbReference>